<name>A0A6L2MAL9_TANCI</name>
<evidence type="ECO:0000313" key="2">
    <source>
        <dbReference type="EMBL" id="GEU69614.1"/>
    </source>
</evidence>
<feature type="region of interest" description="Disordered" evidence="1">
    <location>
        <begin position="139"/>
        <end position="175"/>
    </location>
</feature>
<reference evidence="2" key="1">
    <citation type="journal article" date="2019" name="Sci. Rep.">
        <title>Draft genome of Tanacetum cinerariifolium, the natural source of mosquito coil.</title>
        <authorList>
            <person name="Yamashiro T."/>
            <person name="Shiraishi A."/>
            <person name="Satake H."/>
            <person name="Nakayama K."/>
        </authorList>
    </citation>
    <scope>NUCLEOTIDE SEQUENCE</scope>
</reference>
<feature type="compositionally biased region" description="Basic residues" evidence="1">
    <location>
        <begin position="165"/>
        <end position="175"/>
    </location>
</feature>
<gene>
    <name evidence="2" type="ORF">Tci_041592</name>
</gene>
<dbReference type="EMBL" id="BKCJ010005967">
    <property type="protein sequence ID" value="GEU69614.1"/>
    <property type="molecule type" value="Genomic_DNA"/>
</dbReference>
<protein>
    <submittedName>
        <fullName evidence="2">Uncharacterized protein</fullName>
    </submittedName>
</protein>
<dbReference type="AlphaFoldDB" id="A0A6L2MAL9"/>
<evidence type="ECO:0000256" key="1">
    <source>
        <dbReference type="SAM" id="MobiDB-lite"/>
    </source>
</evidence>
<sequence>MKETAIKELRRKLKVPQKEKDGIQLTVDKLKNASKSLDKLIDCQIIDNYKKRLGYESYNEVPPPYTENFMPPKPDLSYIGLDEFAVKPVVENKSSKEETKAVRKNLDDPIVEECVSDDEKENVTQPKIVKKTVRPSIVKKKLVKPRQQEKTTRKTIEKVENNMQKTHRPKGNQRN</sequence>
<comment type="caution">
    <text evidence="2">The sequence shown here is derived from an EMBL/GenBank/DDBJ whole genome shotgun (WGS) entry which is preliminary data.</text>
</comment>
<feature type="compositionally biased region" description="Basic and acidic residues" evidence="1">
    <location>
        <begin position="146"/>
        <end position="160"/>
    </location>
</feature>
<proteinExistence type="predicted"/>
<organism evidence="2">
    <name type="scientific">Tanacetum cinerariifolium</name>
    <name type="common">Dalmatian daisy</name>
    <name type="synonym">Chrysanthemum cinerariifolium</name>
    <dbReference type="NCBI Taxonomy" id="118510"/>
    <lineage>
        <taxon>Eukaryota</taxon>
        <taxon>Viridiplantae</taxon>
        <taxon>Streptophyta</taxon>
        <taxon>Embryophyta</taxon>
        <taxon>Tracheophyta</taxon>
        <taxon>Spermatophyta</taxon>
        <taxon>Magnoliopsida</taxon>
        <taxon>eudicotyledons</taxon>
        <taxon>Gunneridae</taxon>
        <taxon>Pentapetalae</taxon>
        <taxon>asterids</taxon>
        <taxon>campanulids</taxon>
        <taxon>Asterales</taxon>
        <taxon>Asteraceae</taxon>
        <taxon>Asteroideae</taxon>
        <taxon>Anthemideae</taxon>
        <taxon>Anthemidinae</taxon>
        <taxon>Tanacetum</taxon>
    </lineage>
</organism>
<accession>A0A6L2MAL9</accession>